<dbReference type="EMBL" id="KQ947413">
    <property type="protein sequence ID" value="KUJ18147.1"/>
    <property type="molecule type" value="Genomic_DNA"/>
</dbReference>
<dbReference type="Pfam" id="PF10406">
    <property type="entry name" value="TAF8_C"/>
    <property type="match status" value="1"/>
</dbReference>
<accession>A0A194XEG3</accession>
<evidence type="ECO:0000256" key="6">
    <source>
        <dbReference type="ARBA" id="ARBA00023242"/>
    </source>
</evidence>
<keyword evidence="11" id="KW-1185">Reference proteome</keyword>
<dbReference type="STRING" id="149040.A0A194XEG3"/>
<dbReference type="CDD" id="cd08049">
    <property type="entry name" value="TAF8"/>
    <property type="match status" value="1"/>
</dbReference>
<dbReference type="Pfam" id="PF07524">
    <property type="entry name" value="Bromo_TP"/>
    <property type="match status" value="1"/>
</dbReference>
<dbReference type="InterPro" id="IPR037818">
    <property type="entry name" value="TAF8"/>
</dbReference>
<dbReference type="GO" id="GO:0046982">
    <property type="term" value="F:protein heterodimerization activity"/>
    <property type="evidence" value="ECO:0007669"/>
    <property type="project" value="InterPro"/>
</dbReference>
<dbReference type="GeneID" id="28828093"/>
<reference evidence="10 11" key="1">
    <citation type="submission" date="2015-10" db="EMBL/GenBank/DDBJ databases">
        <title>Full genome of DAOMC 229536 Phialocephala scopiformis, a fungal endophyte of spruce producing the potent anti-insectan compound rugulosin.</title>
        <authorList>
            <consortium name="DOE Joint Genome Institute"/>
            <person name="Walker A.K."/>
            <person name="Frasz S.L."/>
            <person name="Seifert K.A."/>
            <person name="Miller J.D."/>
            <person name="Mondo S.J."/>
            <person name="Labutti K."/>
            <person name="Lipzen A."/>
            <person name="Dockter R."/>
            <person name="Kennedy M."/>
            <person name="Grigoriev I.V."/>
            <person name="Spatafora J.W."/>
        </authorList>
    </citation>
    <scope>NUCLEOTIDE SEQUENCE [LARGE SCALE GENOMIC DNA]</scope>
    <source>
        <strain evidence="10 11">CBS 120377</strain>
    </source>
</reference>
<evidence type="ECO:0000256" key="5">
    <source>
        <dbReference type="ARBA" id="ARBA00023163"/>
    </source>
</evidence>
<proteinExistence type="inferred from homology"/>
<keyword evidence="4" id="KW-0805">Transcription regulation</keyword>
<dbReference type="InterPro" id="IPR009072">
    <property type="entry name" value="Histone-fold"/>
</dbReference>
<evidence type="ECO:0000256" key="7">
    <source>
        <dbReference type="SAM" id="MobiDB-lite"/>
    </source>
</evidence>
<dbReference type="Proteomes" id="UP000070700">
    <property type="component" value="Unassembled WGS sequence"/>
</dbReference>
<gene>
    <name evidence="10" type="ORF">LY89DRAFT_717752</name>
</gene>
<dbReference type="KEGG" id="psco:LY89DRAFT_717752"/>
<comment type="similarity">
    <text evidence="2">Belongs to the TAF8 family.</text>
</comment>
<dbReference type="InterPro" id="IPR006565">
    <property type="entry name" value="BTP"/>
</dbReference>
<sequence>MAPMEPSPRKRMSPDSDSGSNLDEPPSKRVRIEPTLPKTPPPEEISSDGAQKVLFPDDLPHELLRHSVGLVLNHVGFDSASPEALEALCSQAETYAAHFISKVTMSMLNARRSFTNPLDYQYALAEFDLPIASLEPHLRPPIAADKLLIQLEPLPAEEEPTSTPRIDLLLGGDLSGEPDKLARPYVPKKFPSFPSKHTYKWTETESARETDPRKIREEAAKAARHGEEALRRLMKVAKAGKEKDVKIAASKDPKSKERHKLWEQTMEDLVSGQAYLGKIGQHAGEEDDRGLIVNADRLFYRKGAPVRRKQPFEVRPTIEIG</sequence>
<evidence type="ECO:0000256" key="3">
    <source>
        <dbReference type="ARBA" id="ARBA00017307"/>
    </source>
</evidence>
<dbReference type="GO" id="GO:0005669">
    <property type="term" value="C:transcription factor TFIID complex"/>
    <property type="evidence" value="ECO:0007669"/>
    <property type="project" value="InterPro"/>
</dbReference>
<dbReference type="GO" id="GO:0006367">
    <property type="term" value="P:transcription initiation at RNA polymerase II promoter"/>
    <property type="evidence" value="ECO:0007669"/>
    <property type="project" value="TreeGrafter"/>
</dbReference>
<name>A0A194XEG3_MOLSC</name>
<feature type="domain" description="Bromodomain associated" evidence="8">
    <location>
        <begin position="59"/>
        <end position="128"/>
    </location>
</feature>
<evidence type="ECO:0000256" key="1">
    <source>
        <dbReference type="ARBA" id="ARBA00004123"/>
    </source>
</evidence>
<dbReference type="PANTHER" id="PTHR46469">
    <property type="entry name" value="TRANSCRIPTION INITIATION FACTOR TFIID SUBUNIT 8"/>
    <property type="match status" value="1"/>
</dbReference>
<dbReference type="RefSeq" id="XP_018072502.1">
    <property type="nucleotide sequence ID" value="XM_018218367.1"/>
</dbReference>
<dbReference type="InterPro" id="IPR019473">
    <property type="entry name" value="TFIID_su8_C"/>
</dbReference>
<evidence type="ECO:0000313" key="10">
    <source>
        <dbReference type="EMBL" id="KUJ18147.1"/>
    </source>
</evidence>
<dbReference type="AlphaFoldDB" id="A0A194XEG3"/>
<dbReference type="CDD" id="cd00076">
    <property type="entry name" value="HFD_SF"/>
    <property type="match status" value="1"/>
</dbReference>
<protein>
    <recommendedName>
        <fullName evidence="3">Transcription initiation factor TFIID subunit 8</fullName>
    </recommendedName>
</protein>
<feature type="domain" description="Transcription factor TFIID subunit 8 C-terminal" evidence="9">
    <location>
        <begin position="185"/>
        <end position="233"/>
    </location>
</feature>
<organism evidence="10 11">
    <name type="scientific">Mollisia scopiformis</name>
    <name type="common">Conifer needle endophyte fungus</name>
    <name type="synonym">Phialocephala scopiformis</name>
    <dbReference type="NCBI Taxonomy" id="149040"/>
    <lineage>
        <taxon>Eukaryota</taxon>
        <taxon>Fungi</taxon>
        <taxon>Dikarya</taxon>
        <taxon>Ascomycota</taxon>
        <taxon>Pezizomycotina</taxon>
        <taxon>Leotiomycetes</taxon>
        <taxon>Helotiales</taxon>
        <taxon>Mollisiaceae</taxon>
        <taxon>Mollisia</taxon>
    </lineage>
</organism>
<evidence type="ECO:0000256" key="4">
    <source>
        <dbReference type="ARBA" id="ARBA00023015"/>
    </source>
</evidence>
<comment type="subcellular location">
    <subcellularLocation>
        <location evidence="1">Nucleus</location>
    </subcellularLocation>
</comment>
<evidence type="ECO:0000313" key="11">
    <source>
        <dbReference type="Proteomes" id="UP000070700"/>
    </source>
</evidence>
<evidence type="ECO:0000259" key="9">
    <source>
        <dbReference type="Pfam" id="PF10406"/>
    </source>
</evidence>
<dbReference type="Gene3D" id="1.10.20.10">
    <property type="entry name" value="Histone, subunit A"/>
    <property type="match status" value="1"/>
</dbReference>
<feature type="region of interest" description="Disordered" evidence="7">
    <location>
        <begin position="1"/>
        <end position="50"/>
    </location>
</feature>
<evidence type="ECO:0000256" key="2">
    <source>
        <dbReference type="ARBA" id="ARBA00008767"/>
    </source>
</evidence>
<dbReference type="OrthoDB" id="2193813at2759"/>
<keyword evidence="5" id="KW-0804">Transcription</keyword>
<keyword evidence="6" id="KW-0539">Nucleus</keyword>
<evidence type="ECO:0000259" key="8">
    <source>
        <dbReference type="Pfam" id="PF07524"/>
    </source>
</evidence>
<dbReference type="PANTHER" id="PTHR46469:SF1">
    <property type="entry name" value="TRANSCRIPTION INITIATION FACTOR TFIID SUBUNIT 8"/>
    <property type="match status" value="1"/>
</dbReference>
<dbReference type="InParanoid" id="A0A194XEG3"/>